<dbReference type="Proteomes" id="UP001190700">
    <property type="component" value="Unassembled WGS sequence"/>
</dbReference>
<keyword evidence="2" id="KW-1185">Reference proteome</keyword>
<accession>A0AAE0KQD6</accession>
<dbReference type="GO" id="GO:0005759">
    <property type="term" value="C:mitochondrial matrix"/>
    <property type="evidence" value="ECO:0007669"/>
    <property type="project" value="TreeGrafter"/>
</dbReference>
<evidence type="ECO:0000313" key="1">
    <source>
        <dbReference type="EMBL" id="KAK3256640.1"/>
    </source>
</evidence>
<reference evidence="1 2" key="1">
    <citation type="journal article" date="2015" name="Genome Biol. Evol.">
        <title>Comparative Genomics of a Bacterivorous Green Alga Reveals Evolutionary Causalities and Consequences of Phago-Mixotrophic Mode of Nutrition.</title>
        <authorList>
            <person name="Burns J.A."/>
            <person name="Paasch A."/>
            <person name="Narechania A."/>
            <person name="Kim E."/>
        </authorList>
    </citation>
    <scope>NUCLEOTIDE SEQUENCE [LARGE SCALE GENOMIC DNA]</scope>
    <source>
        <strain evidence="1 2">PLY_AMNH</strain>
    </source>
</reference>
<feature type="non-terminal residue" evidence="1">
    <location>
        <position position="1"/>
    </location>
</feature>
<sequence>FDLAGVRAEFLATFGKTAESKVEDYEPETLATTLWCFATLKYSPGLSLLDAFVNRAISRVEDFDQRQMATTLWSIVVMGYSPAPELLYRIEKNALQLLPSFRAEHLSGLLWAFGELGHRYGASSRCSQGEKRSLCSCGREDAP</sequence>
<evidence type="ECO:0000313" key="2">
    <source>
        <dbReference type="Proteomes" id="UP001190700"/>
    </source>
</evidence>
<protein>
    <submittedName>
        <fullName evidence="1">Uncharacterized protein</fullName>
    </submittedName>
</protein>
<dbReference type="GO" id="GO:0003723">
    <property type="term" value="F:RNA binding"/>
    <property type="evidence" value="ECO:0007669"/>
    <property type="project" value="TreeGrafter"/>
</dbReference>
<name>A0AAE0KQD6_9CHLO</name>
<dbReference type="InterPro" id="IPR050870">
    <property type="entry name" value="FAST_kinase"/>
</dbReference>
<comment type="caution">
    <text evidence="1">The sequence shown here is derived from an EMBL/GenBank/DDBJ whole genome shotgun (WGS) entry which is preliminary data.</text>
</comment>
<dbReference type="PANTHER" id="PTHR21228">
    <property type="entry name" value="FAST LEU-RICH DOMAIN-CONTAINING"/>
    <property type="match status" value="1"/>
</dbReference>
<gene>
    <name evidence="1" type="ORF">CYMTET_34231</name>
</gene>
<dbReference type="GO" id="GO:0044528">
    <property type="term" value="P:regulation of mitochondrial mRNA stability"/>
    <property type="evidence" value="ECO:0007669"/>
    <property type="project" value="TreeGrafter"/>
</dbReference>
<dbReference type="GO" id="GO:0000963">
    <property type="term" value="P:mitochondrial RNA processing"/>
    <property type="evidence" value="ECO:0007669"/>
    <property type="project" value="TreeGrafter"/>
</dbReference>
<dbReference type="AlphaFoldDB" id="A0AAE0KQD6"/>
<dbReference type="PANTHER" id="PTHR21228:SF40">
    <property type="entry name" value="LD45607P"/>
    <property type="match status" value="1"/>
</dbReference>
<organism evidence="1 2">
    <name type="scientific">Cymbomonas tetramitiformis</name>
    <dbReference type="NCBI Taxonomy" id="36881"/>
    <lineage>
        <taxon>Eukaryota</taxon>
        <taxon>Viridiplantae</taxon>
        <taxon>Chlorophyta</taxon>
        <taxon>Pyramimonadophyceae</taxon>
        <taxon>Pyramimonadales</taxon>
        <taxon>Pyramimonadaceae</taxon>
        <taxon>Cymbomonas</taxon>
    </lineage>
</organism>
<proteinExistence type="predicted"/>
<dbReference type="GO" id="GO:0035770">
    <property type="term" value="C:ribonucleoprotein granule"/>
    <property type="evidence" value="ECO:0007669"/>
    <property type="project" value="TreeGrafter"/>
</dbReference>
<dbReference type="EMBL" id="LGRX02021466">
    <property type="protein sequence ID" value="KAK3256640.1"/>
    <property type="molecule type" value="Genomic_DNA"/>
</dbReference>